<accession>A0A4Q9VSD2</accession>
<dbReference type="Proteomes" id="UP000292781">
    <property type="component" value="Unassembled WGS sequence"/>
</dbReference>
<dbReference type="CDD" id="cd09757">
    <property type="entry name" value="Cas8c_I-C"/>
    <property type="match status" value="1"/>
</dbReference>
<reference evidence="1 2" key="1">
    <citation type="submission" date="2019-02" db="EMBL/GenBank/DDBJ databases">
        <title>Siculibacillus lacustris gen. nov., sp. nov., a new rosette-forming bacterium isolated from a freshwater crater lake (Lake St. Ana, Romania).</title>
        <authorList>
            <person name="Felfoldi T."/>
            <person name="Marton Z."/>
            <person name="Szabo A."/>
            <person name="Mentes A."/>
            <person name="Boka K."/>
            <person name="Marialigeti K."/>
            <person name="Mathe I."/>
            <person name="Koncz M."/>
            <person name="Schumann P."/>
            <person name="Toth E."/>
        </authorList>
    </citation>
    <scope>NUCLEOTIDE SEQUENCE [LARGE SCALE GENOMIC DNA]</scope>
    <source>
        <strain evidence="1 2">SA-279</strain>
    </source>
</reference>
<comment type="caution">
    <text evidence="1">The sequence shown here is derived from an EMBL/GenBank/DDBJ whole genome shotgun (WGS) entry which is preliminary data.</text>
</comment>
<dbReference type="Pfam" id="PF09709">
    <property type="entry name" value="Cas_Csd1"/>
    <property type="match status" value="1"/>
</dbReference>
<evidence type="ECO:0000313" key="1">
    <source>
        <dbReference type="EMBL" id="TBW38406.1"/>
    </source>
</evidence>
<dbReference type="EMBL" id="SJFN01000011">
    <property type="protein sequence ID" value="TBW38406.1"/>
    <property type="molecule type" value="Genomic_DNA"/>
</dbReference>
<proteinExistence type="predicted"/>
<gene>
    <name evidence="1" type="primary">cas8c</name>
    <name evidence="1" type="ORF">EYW49_09040</name>
</gene>
<name>A0A4Q9VSD2_9HYPH</name>
<sequence>MSPLASLVRAYERMETRGEVPPYGFSSEKIGFLIPLNDDGTVAGAPIDLRGGEGKKREPRMMRVPQPVKRTSGPSANTLWDKTAYVLGVTAIEGRSTAKEHAVFRARHLDLLAAETDPGLVALRRFVEAWTPEAFAERGWPEEMKDQNTVFALESERRGPGGTIACIHDRPAAKALWARLAAAGESKEVACLVTGEPGPIARLHPAIKGVWGAQSSGASLVSFNLDAFTSYGHEQGENAPVSEAAAFAYVSALNRYLEKGSGHRIQIGDASTVFWADASNAEAAVFAEDWFAEIMGASAEVDESAEATKVGAVLEKIRQGLPITDLTPDLPEGVRFFVLGLAPNAARVSVRFFIADDFGAIGQRYLEHLERLRIDPPPREPLPSMWRLLIETATLRKSENIAPNLAGEWLRAILSGTPYPLTLMSSVITRLRADHDVNAHRVAILKSVLVRNLEWEVPVSLDPTNRDPGYLLGRLFAAYEYAQTQALPGLNATIRDKYYGTASASPRAVFPLLQRTATHHLAKLRKEKPGLATSLDRRIGEIFELADATKLFVPTLPAAHQALFAIGYYHQKNDFFRPRPKPEETLSVPEETQQ</sequence>
<dbReference type="OrthoDB" id="9778918at2"/>
<keyword evidence="2" id="KW-1185">Reference proteome</keyword>
<evidence type="ECO:0000313" key="2">
    <source>
        <dbReference type="Proteomes" id="UP000292781"/>
    </source>
</evidence>
<dbReference type="InterPro" id="IPR010144">
    <property type="entry name" value="CRISPR-assoc_prot_Csd1-typ"/>
</dbReference>
<protein>
    <submittedName>
        <fullName evidence="1">Type I-C CRISPR-associated protein Cas8c/Csd1</fullName>
    </submittedName>
</protein>
<organism evidence="1 2">
    <name type="scientific">Siculibacillus lacustris</name>
    <dbReference type="NCBI Taxonomy" id="1549641"/>
    <lineage>
        <taxon>Bacteria</taxon>
        <taxon>Pseudomonadati</taxon>
        <taxon>Pseudomonadota</taxon>
        <taxon>Alphaproteobacteria</taxon>
        <taxon>Hyphomicrobiales</taxon>
        <taxon>Ancalomicrobiaceae</taxon>
        <taxon>Siculibacillus</taxon>
    </lineage>
</organism>
<dbReference type="NCBIfam" id="TIGR01863">
    <property type="entry name" value="cas_Csd1"/>
    <property type="match status" value="1"/>
</dbReference>
<dbReference type="AlphaFoldDB" id="A0A4Q9VSD2"/>
<dbReference type="RefSeq" id="WP_131308532.1">
    <property type="nucleotide sequence ID" value="NZ_SJFN01000011.1"/>
</dbReference>